<accession>A0A438CLH6</accession>
<evidence type="ECO:0000313" key="2">
    <source>
        <dbReference type="EMBL" id="RVW24067.1"/>
    </source>
</evidence>
<name>A0A438CLH6_VITVI</name>
<evidence type="ECO:0000313" key="3">
    <source>
        <dbReference type="Proteomes" id="UP000288805"/>
    </source>
</evidence>
<dbReference type="EMBL" id="QGNW01002180">
    <property type="protein sequence ID" value="RVW24067.1"/>
    <property type="molecule type" value="Genomic_DNA"/>
</dbReference>
<dbReference type="AlphaFoldDB" id="A0A438CLH6"/>
<comment type="caution">
    <text evidence="2">The sequence shown here is derived from an EMBL/GenBank/DDBJ whole genome shotgun (WGS) entry which is preliminary data.</text>
</comment>
<gene>
    <name evidence="2" type="ORF">CK203_091345</name>
</gene>
<protein>
    <recommendedName>
        <fullName evidence="1">DUF7746 domain-containing protein</fullName>
    </recommendedName>
</protein>
<sequence length="598" mass="69325">MLATAKTPQEFQKILDEGSSSFSQENSYVEFDDSTSYLPNNGDDCEGILPPIRKSKATRREVGFVLGVLSYPRISSSVPRSAIPAKLSPLLAMDRRLLGLTMSRKSTDSQDTVVNSEEINYPKIQNDLDDWKLPKCFPNFTIKLRDADILDSVVLHVKTHGFNPKGETTLFHSDMLDKSNFIIPKKIKWSEVEFPKNWHFVNVIPAIKQRSERIEQIVQYPDGGGDLIFSNSFRHSSSPRILDYEPSRASNSSIPVRITRVDEGSNSANPKNINLIGVRNHTNLAKPFYTEEKEFTHESNQDESLDMSPTYSQMINTISFDDEDFEINKDLLRKDFYSEANKERKYWINQKIKDNLVAPLTTQPSHMRINMVKSDISSKEEVDELIKMFEEPHNKIVLNSINNLEAPKTRNYYLRPTFLDMQFEERNQYTQTSYTNGTIYEWNIDGMTKYNILTKLQEMTMVSTTYKLNNRLPDHAIAQTIVARFTGQLKGWWDNYLTFDDRNGILKAYRMNENNEVVKDEDGQDIEDTVATLIYSISKHFIGDPTKIKDKTGYLLTNLKCPKLHDFRWYKEVFLTKVMLRSELQPVFLERKIHLRFT</sequence>
<feature type="domain" description="DUF7746" evidence="1">
    <location>
        <begin position="434"/>
        <end position="528"/>
    </location>
</feature>
<dbReference type="Proteomes" id="UP000288805">
    <property type="component" value="Unassembled WGS sequence"/>
</dbReference>
<organism evidence="2 3">
    <name type="scientific">Vitis vinifera</name>
    <name type="common">Grape</name>
    <dbReference type="NCBI Taxonomy" id="29760"/>
    <lineage>
        <taxon>Eukaryota</taxon>
        <taxon>Viridiplantae</taxon>
        <taxon>Streptophyta</taxon>
        <taxon>Embryophyta</taxon>
        <taxon>Tracheophyta</taxon>
        <taxon>Spermatophyta</taxon>
        <taxon>Magnoliopsida</taxon>
        <taxon>eudicotyledons</taxon>
        <taxon>Gunneridae</taxon>
        <taxon>Pentapetalae</taxon>
        <taxon>rosids</taxon>
        <taxon>Vitales</taxon>
        <taxon>Vitaceae</taxon>
        <taxon>Viteae</taxon>
        <taxon>Vitis</taxon>
    </lineage>
</organism>
<dbReference type="PANTHER" id="PTHR33054">
    <property type="entry name" value="CCHC-TYPE DOMAIN-CONTAINING PROTEIN"/>
    <property type="match status" value="1"/>
</dbReference>
<reference evidence="2 3" key="1">
    <citation type="journal article" date="2018" name="PLoS Genet.">
        <title>Population sequencing reveals clonal diversity and ancestral inbreeding in the grapevine cultivar Chardonnay.</title>
        <authorList>
            <person name="Roach M.J."/>
            <person name="Johnson D.L."/>
            <person name="Bohlmann J."/>
            <person name="van Vuuren H.J."/>
            <person name="Jones S.J."/>
            <person name="Pretorius I.S."/>
            <person name="Schmidt S.A."/>
            <person name="Borneman A.R."/>
        </authorList>
    </citation>
    <scope>NUCLEOTIDE SEQUENCE [LARGE SCALE GENOMIC DNA]</scope>
    <source>
        <strain evidence="3">cv. Chardonnay</strain>
        <tissue evidence="2">Leaf</tissue>
    </source>
</reference>
<evidence type="ECO:0000259" key="1">
    <source>
        <dbReference type="Pfam" id="PF24925"/>
    </source>
</evidence>
<dbReference type="PANTHER" id="PTHR33054:SF9">
    <property type="entry name" value="CCHC-TYPE DOMAIN-CONTAINING PROTEIN"/>
    <property type="match status" value="1"/>
</dbReference>
<proteinExistence type="predicted"/>
<dbReference type="Pfam" id="PF24925">
    <property type="entry name" value="DUF7746"/>
    <property type="match status" value="1"/>
</dbReference>
<dbReference type="InterPro" id="IPR056648">
    <property type="entry name" value="DUF7746"/>
</dbReference>